<dbReference type="PANTHER" id="PTHR43941">
    <property type="entry name" value="STRUCTURAL MAINTENANCE OF CHROMOSOMES PROTEIN 2"/>
    <property type="match status" value="1"/>
</dbReference>
<dbReference type="SUPFAM" id="SSF57997">
    <property type="entry name" value="Tropomyosin"/>
    <property type="match status" value="1"/>
</dbReference>
<proteinExistence type="predicted"/>
<gene>
    <name evidence="3" type="ORF">EUX98_g2243</name>
</gene>
<accession>A0A4S4MZH4</accession>
<feature type="compositionally biased region" description="Polar residues" evidence="2">
    <location>
        <begin position="1131"/>
        <end position="1140"/>
    </location>
</feature>
<organism evidence="3 4">
    <name type="scientific">Antrodiella citrinella</name>
    <dbReference type="NCBI Taxonomy" id="2447956"/>
    <lineage>
        <taxon>Eukaryota</taxon>
        <taxon>Fungi</taxon>
        <taxon>Dikarya</taxon>
        <taxon>Basidiomycota</taxon>
        <taxon>Agaricomycotina</taxon>
        <taxon>Agaricomycetes</taxon>
        <taxon>Polyporales</taxon>
        <taxon>Steccherinaceae</taxon>
        <taxon>Antrodiella</taxon>
    </lineage>
</organism>
<feature type="compositionally biased region" description="Polar residues" evidence="2">
    <location>
        <begin position="1029"/>
        <end position="1050"/>
    </location>
</feature>
<evidence type="ECO:0000256" key="2">
    <source>
        <dbReference type="SAM" id="MobiDB-lite"/>
    </source>
</evidence>
<dbReference type="EMBL" id="SGPM01000033">
    <property type="protein sequence ID" value="THH31942.1"/>
    <property type="molecule type" value="Genomic_DNA"/>
</dbReference>
<feature type="compositionally biased region" description="Polar residues" evidence="2">
    <location>
        <begin position="1061"/>
        <end position="1077"/>
    </location>
</feature>
<keyword evidence="4" id="KW-1185">Reference proteome</keyword>
<feature type="coiled-coil region" evidence="1">
    <location>
        <begin position="320"/>
        <end position="396"/>
    </location>
</feature>
<dbReference type="PANTHER" id="PTHR43941:SF1">
    <property type="entry name" value="STRUCTURAL MAINTENANCE OF CHROMOSOMES PROTEIN 2"/>
    <property type="match status" value="1"/>
</dbReference>
<dbReference type="Proteomes" id="UP000308730">
    <property type="component" value="Unassembled WGS sequence"/>
</dbReference>
<comment type="caution">
    <text evidence="3">The sequence shown here is derived from an EMBL/GenBank/DDBJ whole genome shotgun (WGS) entry which is preliminary data.</text>
</comment>
<feature type="coiled-coil region" evidence="1">
    <location>
        <begin position="629"/>
        <end position="941"/>
    </location>
</feature>
<feature type="region of interest" description="Disordered" evidence="2">
    <location>
        <begin position="1224"/>
        <end position="1277"/>
    </location>
</feature>
<sequence>MDQLEPQAEDVARLLTAIDRVRSERDGLRRDMEFVTVENKFKVEALEAELARAREHKCPTTPTPGKDQDDLHSKAQRGAFVSILVSQHLVSQCDTYRSQVHKLSVDLEESRRNAMDVDSMDEGVLSRVKELEGDNAELRDTLASIQGQHAAAESEVLELRKLVEGASAKGSAAEEQVARLQAEAADIREALLSSREQLQGMESQVSDLTGRISSLENDLSRERASHQATGSALAQAEQQITELSESIDNTISERDSLSLRITHLEQDLHDARQEFEQAESRISELQTQQLSSMSSSEVTRALRKQIEDMEYRVNHRTEQLGIHQHDIKRLETNLRLQEERITEMTSDMEVLQGEKDAMIEDCNTTREERDEALRKCEELEERVEMLEDDDTRAEADRDVEMQVMVEAVFQEKAARRRVAKDLVSLWSTHSLLQARVREAEQFKAHASQEAVHLELERSRAIHDAMGKAARVQILQDERDAALVQVRETSSTLETLRAELAAATSSHDPDPAMQADLALLQTQLATKATEFSELQTRHQSLCSQYDDAKSTFASQVSDLESRIRVMEDANAEVVSRRDYVENEVARVTEELRAYRSSGAEDKLIQERLRSELEEIRASQLEETGGLREEIAQARVDLEEARQHYDNLEATHKLALDDLTQAKDHLEAKLAEVTEKFHSSDGAQVELEKVQERYSSEIKDFQERLDRVSHQLEAAQRELEEQNAASDEKIRSLEDQVSEASNVLHAKEDLEMELEQLRARHEAEIKSLERRITDLANEEHTVRQSQSDLESRCQELSQTKSDLEDQVARMTTTVDQLQQQLKALSGQHNLASERHSAELKTIVEQGEEVQRVRDDLAEQLSELQSKFEEAQSLMGSLQEEKQYVQADITQLEAEVQRLLSLQRYQESQLKDSEHQIVGLRDELENARAEHAEAEKVAKAVEIDLQLQSVQHEKALSTLRREVSSLRVNSNLEETIAELSERNNEMEQLLQAKCMEIEENDDRVIELLKEKKKLTAKVDSLTKKITALQAKMSASSTPTNGTPLQSQRPTTITPPAIPLMAPVASSSHAPPTFHTPSTPNSRRLASGSSLSRPKTPEARVPPPPVFKARTPESKRASARPQPQRQQPPPPPPQIITTSASSSLNKKRRAPDDFEDCESLLPQGFTVDSLPSPDMENMQSTTPRVRRALQAVRSGFTPVRAHSAQQPTPTVLTSPARRATTGASLIADVTNSPRGASMGAEAKASKRGWLGKIRGGPANAPRSVSSRPAVFDRQTGGEPSR</sequence>
<feature type="region of interest" description="Disordered" evidence="2">
    <location>
        <begin position="218"/>
        <end position="237"/>
    </location>
</feature>
<evidence type="ECO:0000256" key="1">
    <source>
        <dbReference type="SAM" id="Coils"/>
    </source>
</evidence>
<feature type="compositionally biased region" description="Polar residues" evidence="2">
    <location>
        <begin position="226"/>
        <end position="237"/>
    </location>
</feature>
<protein>
    <submittedName>
        <fullName evidence="3">Uncharacterized protein</fullName>
    </submittedName>
</protein>
<dbReference type="SUPFAM" id="SSF90257">
    <property type="entry name" value="Myosin rod fragments"/>
    <property type="match status" value="1"/>
</dbReference>
<reference evidence="3 4" key="1">
    <citation type="submission" date="2019-02" db="EMBL/GenBank/DDBJ databases">
        <title>Genome sequencing of the rare red list fungi Antrodiella citrinella (Flaviporus citrinellus).</title>
        <authorList>
            <person name="Buettner E."/>
            <person name="Kellner H."/>
        </authorList>
    </citation>
    <scope>NUCLEOTIDE SEQUENCE [LARGE SCALE GENOMIC DNA]</scope>
    <source>
        <strain evidence="3 4">DSM 108506</strain>
    </source>
</reference>
<feature type="region of interest" description="Disordered" evidence="2">
    <location>
        <begin position="1027"/>
        <end position="1152"/>
    </location>
</feature>
<name>A0A4S4MZH4_9APHY</name>
<dbReference type="Gene3D" id="1.10.287.1490">
    <property type="match status" value="2"/>
</dbReference>
<evidence type="ECO:0000313" key="4">
    <source>
        <dbReference type="Proteomes" id="UP000308730"/>
    </source>
</evidence>
<keyword evidence="1" id="KW-0175">Coiled coil</keyword>
<evidence type="ECO:0000313" key="3">
    <source>
        <dbReference type="EMBL" id="THH31942.1"/>
    </source>
</evidence>
<feature type="compositionally biased region" description="Low complexity" evidence="2">
    <location>
        <begin position="1078"/>
        <end position="1089"/>
    </location>
</feature>
<dbReference type="AlphaFoldDB" id="A0A4S4MZH4"/>
<dbReference type="OrthoDB" id="10255344at2759"/>